<accession>A0A852U6C4</accession>
<dbReference type="Proteomes" id="UP000589036">
    <property type="component" value="Unassembled WGS sequence"/>
</dbReference>
<dbReference type="EMBL" id="JACCCC010000001">
    <property type="protein sequence ID" value="NYE49460.1"/>
    <property type="molecule type" value="Genomic_DNA"/>
</dbReference>
<evidence type="ECO:0000313" key="3">
    <source>
        <dbReference type="Proteomes" id="UP000589036"/>
    </source>
</evidence>
<dbReference type="AlphaFoldDB" id="A0A852U6C4"/>
<organism evidence="2 3">
    <name type="scientific">Spinactinospora alkalitolerans</name>
    <dbReference type="NCBI Taxonomy" id="687207"/>
    <lineage>
        <taxon>Bacteria</taxon>
        <taxon>Bacillati</taxon>
        <taxon>Actinomycetota</taxon>
        <taxon>Actinomycetes</taxon>
        <taxon>Streptosporangiales</taxon>
        <taxon>Nocardiopsidaceae</taxon>
        <taxon>Spinactinospora</taxon>
    </lineage>
</organism>
<name>A0A852U6C4_9ACTN</name>
<comment type="caution">
    <text evidence="2">The sequence shown here is derived from an EMBL/GenBank/DDBJ whole genome shotgun (WGS) entry which is preliminary data.</text>
</comment>
<reference evidence="2 3" key="1">
    <citation type="submission" date="2020-07" db="EMBL/GenBank/DDBJ databases">
        <title>Sequencing the genomes of 1000 actinobacteria strains.</title>
        <authorList>
            <person name="Klenk H.-P."/>
        </authorList>
    </citation>
    <scope>NUCLEOTIDE SEQUENCE [LARGE SCALE GENOMIC DNA]</scope>
    <source>
        <strain evidence="2 3">CXB654</strain>
    </source>
</reference>
<keyword evidence="1" id="KW-0812">Transmembrane</keyword>
<sequence>MQEHDARILLGAAIPTAVVGVIAAVAAFALKGSDGLIGAIVGTLLVIAFFAVSALVLAWVGKKWPELVLMASLATYTIKVVALGIVLVLFGGTTAFDGTAFALTAAACVVTWLIGHSVGSMKVRRLYVEPATDDERAEERT</sequence>
<feature type="transmembrane region" description="Helical" evidence="1">
    <location>
        <begin position="36"/>
        <end position="60"/>
    </location>
</feature>
<feature type="transmembrane region" description="Helical" evidence="1">
    <location>
        <begin position="96"/>
        <end position="115"/>
    </location>
</feature>
<evidence type="ECO:0000256" key="1">
    <source>
        <dbReference type="SAM" id="Phobius"/>
    </source>
</evidence>
<keyword evidence="3" id="KW-1185">Reference proteome</keyword>
<dbReference type="RefSeq" id="WP_179645122.1">
    <property type="nucleotide sequence ID" value="NZ_BAAAYY010000029.1"/>
</dbReference>
<gene>
    <name evidence="2" type="ORF">HDA32_004580</name>
</gene>
<keyword evidence="1" id="KW-1133">Transmembrane helix</keyword>
<evidence type="ECO:0000313" key="2">
    <source>
        <dbReference type="EMBL" id="NYE49460.1"/>
    </source>
</evidence>
<proteinExistence type="predicted"/>
<feature type="transmembrane region" description="Helical" evidence="1">
    <location>
        <begin position="67"/>
        <end position="90"/>
    </location>
</feature>
<feature type="transmembrane region" description="Helical" evidence="1">
    <location>
        <begin position="7"/>
        <end position="30"/>
    </location>
</feature>
<protein>
    <submittedName>
        <fullName evidence="2">ATP synthase protein I</fullName>
    </submittedName>
</protein>
<keyword evidence="1" id="KW-0472">Membrane</keyword>